<protein>
    <recommendedName>
        <fullName evidence="6">G-protein coupled receptors family 1 profile domain-containing protein</fullName>
    </recommendedName>
</protein>
<feature type="transmembrane region" description="Helical" evidence="5">
    <location>
        <begin position="228"/>
        <end position="252"/>
    </location>
</feature>
<feature type="transmembrane region" description="Helical" evidence="5">
    <location>
        <begin position="101"/>
        <end position="125"/>
    </location>
</feature>
<evidence type="ECO:0000256" key="5">
    <source>
        <dbReference type="SAM" id="Phobius"/>
    </source>
</evidence>
<dbReference type="PANTHER" id="PTHR23360:SF5">
    <property type="entry name" value="G-PROTEIN COUPLED RECEPTORS FAMILY 1 PROFILE DOMAIN-CONTAINING PROTEIN"/>
    <property type="match status" value="1"/>
</dbReference>
<keyword evidence="2 5" id="KW-0812">Transmembrane</keyword>
<dbReference type="InterPro" id="IPR047130">
    <property type="entry name" value="7TM_GPCR_Srsx_nematod"/>
</dbReference>
<dbReference type="InterPro" id="IPR019424">
    <property type="entry name" value="7TM_GPCR_Srsx"/>
</dbReference>
<dbReference type="Pfam" id="PF10320">
    <property type="entry name" value="7TM_GPCR_Srsx"/>
    <property type="match status" value="1"/>
</dbReference>
<dbReference type="InterPro" id="IPR017452">
    <property type="entry name" value="GPCR_Rhodpsn_7TM"/>
</dbReference>
<keyword evidence="8" id="KW-1185">Reference proteome</keyword>
<dbReference type="CDD" id="cd00637">
    <property type="entry name" value="7tm_classA_rhodopsin-like"/>
    <property type="match status" value="1"/>
</dbReference>
<feature type="transmembrane region" description="Helical" evidence="5">
    <location>
        <begin position="137"/>
        <end position="155"/>
    </location>
</feature>
<accession>A0ABD2HPQ9</accession>
<evidence type="ECO:0000313" key="8">
    <source>
        <dbReference type="Proteomes" id="UP001620645"/>
    </source>
</evidence>
<sequence length="282" mass="31783">MSSNELYDLYKDAGQVPIEILTNGILAVICFSGITLNMLLVYVTVKSKALHSTCNILIAIYAFSISFLLIGDSVPFFVFLFGINFISLHLCFYIQIIPLIFTAFAILLQLCIGIDRLFGISFPIWYKMGGSGKLFKIFIAICCAKTVSVNIYYSYGSSKHWGKFIWLINHLRNGQHHGQSFAESEMNKRLMISLSVIMSTGLICFIGNTVFFNGIMPLLSLNIFTIEYIVWPICNGLFLMAHSSCTPVLFLCSIEYRKAFCKYLCRTEPRSNVVVPLQNMPA</sequence>
<dbReference type="GO" id="GO:0016020">
    <property type="term" value="C:membrane"/>
    <property type="evidence" value="ECO:0007669"/>
    <property type="project" value="UniProtKB-SubCell"/>
</dbReference>
<proteinExistence type="predicted"/>
<gene>
    <name evidence="7" type="ORF">niasHS_016465</name>
</gene>
<keyword evidence="4 5" id="KW-0472">Membrane</keyword>
<comment type="subcellular location">
    <subcellularLocation>
        <location evidence="1">Membrane</location>
    </subcellularLocation>
</comment>
<feature type="transmembrane region" description="Helical" evidence="5">
    <location>
        <begin position="20"/>
        <end position="42"/>
    </location>
</feature>
<keyword evidence="3 5" id="KW-1133">Transmembrane helix</keyword>
<evidence type="ECO:0000256" key="3">
    <source>
        <dbReference type="ARBA" id="ARBA00022989"/>
    </source>
</evidence>
<dbReference type="PANTHER" id="PTHR23360">
    <property type="entry name" value="G-PROTEIN COUPLED RECEPTORS FAMILY 1 PROFILE DOMAIN-CONTAINING PROTEIN-RELATED"/>
    <property type="match status" value="1"/>
</dbReference>
<feature type="transmembrane region" description="Helical" evidence="5">
    <location>
        <begin position="190"/>
        <end position="216"/>
    </location>
</feature>
<evidence type="ECO:0000256" key="2">
    <source>
        <dbReference type="ARBA" id="ARBA00022692"/>
    </source>
</evidence>
<dbReference type="InterPro" id="IPR000276">
    <property type="entry name" value="GPCR_Rhodpsn"/>
</dbReference>
<feature type="transmembrane region" description="Helical" evidence="5">
    <location>
        <begin position="49"/>
        <end position="70"/>
    </location>
</feature>
<dbReference type="SUPFAM" id="SSF81321">
    <property type="entry name" value="Family A G protein-coupled receptor-like"/>
    <property type="match status" value="1"/>
</dbReference>
<comment type="caution">
    <text evidence="7">The sequence shown here is derived from an EMBL/GenBank/DDBJ whole genome shotgun (WGS) entry which is preliminary data.</text>
</comment>
<organism evidence="7 8">
    <name type="scientific">Heterodera schachtii</name>
    <name type="common">Sugarbeet cyst nematode worm</name>
    <name type="synonym">Tylenchus schachtii</name>
    <dbReference type="NCBI Taxonomy" id="97005"/>
    <lineage>
        <taxon>Eukaryota</taxon>
        <taxon>Metazoa</taxon>
        <taxon>Ecdysozoa</taxon>
        <taxon>Nematoda</taxon>
        <taxon>Chromadorea</taxon>
        <taxon>Rhabditida</taxon>
        <taxon>Tylenchina</taxon>
        <taxon>Tylenchomorpha</taxon>
        <taxon>Tylenchoidea</taxon>
        <taxon>Heteroderidae</taxon>
        <taxon>Heteroderinae</taxon>
        <taxon>Heterodera</taxon>
    </lineage>
</organism>
<dbReference type="SMART" id="SM01381">
    <property type="entry name" value="7TM_GPCR_Srsx"/>
    <property type="match status" value="1"/>
</dbReference>
<name>A0ABD2HPQ9_HETSC</name>
<evidence type="ECO:0000256" key="1">
    <source>
        <dbReference type="ARBA" id="ARBA00004370"/>
    </source>
</evidence>
<dbReference type="Gene3D" id="1.20.1070.10">
    <property type="entry name" value="Rhodopsin 7-helix transmembrane proteins"/>
    <property type="match status" value="1"/>
</dbReference>
<evidence type="ECO:0000313" key="7">
    <source>
        <dbReference type="EMBL" id="KAL3067876.1"/>
    </source>
</evidence>
<evidence type="ECO:0000256" key="4">
    <source>
        <dbReference type="ARBA" id="ARBA00023136"/>
    </source>
</evidence>
<dbReference type="EMBL" id="JBICCN010000457">
    <property type="protein sequence ID" value="KAL3067876.1"/>
    <property type="molecule type" value="Genomic_DNA"/>
</dbReference>
<dbReference type="PROSITE" id="PS50262">
    <property type="entry name" value="G_PROTEIN_RECEP_F1_2"/>
    <property type="match status" value="1"/>
</dbReference>
<evidence type="ECO:0000259" key="6">
    <source>
        <dbReference type="PROSITE" id="PS50262"/>
    </source>
</evidence>
<reference evidence="7 8" key="1">
    <citation type="submission" date="2024-10" db="EMBL/GenBank/DDBJ databases">
        <authorList>
            <person name="Kim D."/>
        </authorList>
    </citation>
    <scope>NUCLEOTIDE SEQUENCE [LARGE SCALE GENOMIC DNA]</scope>
    <source>
        <strain evidence="7">Taebaek</strain>
    </source>
</reference>
<feature type="domain" description="G-protein coupled receptors family 1 profile" evidence="6">
    <location>
        <begin position="36"/>
        <end position="127"/>
    </location>
</feature>
<dbReference type="AlphaFoldDB" id="A0ABD2HPQ9"/>
<dbReference type="Proteomes" id="UP001620645">
    <property type="component" value="Unassembled WGS sequence"/>
</dbReference>